<dbReference type="RefSeq" id="WP_370719433.1">
    <property type="nucleotide sequence ID" value="NZ_JBGGTQ010000005.1"/>
</dbReference>
<feature type="region of interest" description="Disordered" evidence="5">
    <location>
        <begin position="146"/>
        <end position="177"/>
    </location>
</feature>
<evidence type="ECO:0000256" key="5">
    <source>
        <dbReference type="SAM" id="MobiDB-lite"/>
    </source>
</evidence>
<dbReference type="Pfam" id="PF04234">
    <property type="entry name" value="CopC"/>
    <property type="match status" value="1"/>
</dbReference>
<dbReference type="Proteomes" id="UP001566476">
    <property type="component" value="Unassembled WGS sequence"/>
</dbReference>
<dbReference type="InterPro" id="IPR007348">
    <property type="entry name" value="CopC_dom"/>
</dbReference>
<dbReference type="EMBL" id="JBGGTQ010000005">
    <property type="protein sequence ID" value="MEZ0493205.1"/>
    <property type="molecule type" value="Genomic_DNA"/>
</dbReference>
<dbReference type="SUPFAM" id="SSF81296">
    <property type="entry name" value="E set domains"/>
    <property type="match status" value="1"/>
</dbReference>
<dbReference type="Gene3D" id="2.60.40.1220">
    <property type="match status" value="1"/>
</dbReference>
<name>A0ABV4I3F7_9ACTN</name>
<dbReference type="PANTHER" id="PTHR34820:SF4">
    <property type="entry name" value="INNER MEMBRANE PROTEIN YEBZ"/>
    <property type="match status" value="1"/>
</dbReference>
<evidence type="ECO:0000313" key="9">
    <source>
        <dbReference type="Proteomes" id="UP001566476"/>
    </source>
</evidence>
<keyword evidence="2" id="KW-0479">Metal-binding</keyword>
<evidence type="ECO:0000256" key="6">
    <source>
        <dbReference type="SAM" id="Phobius"/>
    </source>
</evidence>
<keyword evidence="3" id="KW-0732">Signal</keyword>
<dbReference type="InterPro" id="IPR014756">
    <property type="entry name" value="Ig_E-set"/>
</dbReference>
<feature type="transmembrane region" description="Helical" evidence="6">
    <location>
        <begin position="184"/>
        <end position="204"/>
    </location>
</feature>
<dbReference type="InterPro" id="IPR014755">
    <property type="entry name" value="Cu-Rt/internalin_Ig-like"/>
</dbReference>
<sequence length="214" mass="21164">MTSTSTSSPTPTPTPTPAPRTAVAVAAGVLSCLVWALATAVPATAHDQLRSTNPADGASLEQVPAQLEMTYSSQILPIAPLAVLRDGAGNDIPTADPVVDGDTLTVAWPDGLGGGDYQVVWRVVSGDGHPVQGAFGFTVAGAPSTPAAPGATAAPAPTPAPASQGTRAAPAPADATSSGGFPGAPVAAVVLVLVLVGLVPLALHRRRRAKGPQR</sequence>
<dbReference type="PANTHER" id="PTHR34820">
    <property type="entry name" value="INNER MEMBRANE PROTEIN YEBZ"/>
    <property type="match status" value="1"/>
</dbReference>
<evidence type="ECO:0000256" key="2">
    <source>
        <dbReference type="ARBA" id="ARBA00022723"/>
    </source>
</evidence>
<organism evidence="8 9">
    <name type="scientific">Kineococcus mangrovi</name>
    <dbReference type="NCBI Taxonomy" id="1660183"/>
    <lineage>
        <taxon>Bacteria</taxon>
        <taxon>Bacillati</taxon>
        <taxon>Actinomycetota</taxon>
        <taxon>Actinomycetes</taxon>
        <taxon>Kineosporiales</taxon>
        <taxon>Kineosporiaceae</taxon>
        <taxon>Kineococcus</taxon>
    </lineage>
</organism>
<keyword evidence="6" id="KW-1133">Transmembrane helix</keyword>
<gene>
    <name evidence="8" type="ORF">AB2L28_13265</name>
</gene>
<keyword evidence="6" id="KW-0812">Transmembrane</keyword>
<accession>A0ABV4I3F7</accession>
<evidence type="ECO:0000256" key="4">
    <source>
        <dbReference type="ARBA" id="ARBA00023008"/>
    </source>
</evidence>
<keyword evidence="9" id="KW-1185">Reference proteome</keyword>
<keyword evidence="6" id="KW-0472">Membrane</keyword>
<dbReference type="InterPro" id="IPR032694">
    <property type="entry name" value="CopC/D"/>
</dbReference>
<evidence type="ECO:0000259" key="7">
    <source>
        <dbReference type="Pfam" id="PF04234"/>
    </source>
</evidence>
<proteinExistence type="predicted"/>
<feature type="domain" description="CopC" evidence="7">
    <location>
        <begin position="46"/>
        <end position="139"/>
    </location>
</feature>
<feature type="compositionally biased region" description="Low complexity" evidence="5">
    <location>
        <begin position="146"/>
        <end position="155"/>
    </location>
</feature>
<protein>
    <submittedName>
        <fullName evidence="8">Copper resistance protein CopC</fullName>
    </submittedName>
</protein>
<evidence type="ECO:0000256" key="3">
    <source>
        <dbReference type="ARBA" id="ARBA00022729"/>
    </source>
</evidence>
<feature type="transmembrane region" description="Helical" evidence="6">
    <location>
        <begin position="21"/>
        <end position="41"/>
    </location>
</feature>
<reference evidence="8 9" key="1">
    <citation type="submission" date="2024-07" db="EMBL/GenBank/DDBJ databases">
        <authorList>
            <person name="Thanompreechachai J."/>
            <person name="Duangmal K."/>
        </authorList>
    </citation>
    <scope>NUCLEOTIDE SEQUENCE [LARGE SCALE GENOMIC DNA]</scope>
    <source>
        <strain evidence="8 9">TBRC 1896</strain>
    </source>
</reference>
<comment type="caution">
    <text evidence="8">The sequence shown here is derived from an EMBL/GenBank/DDBJ whole genome shotgun (WGS) entry which is preliminary data.</text>
</comment>
<evidence type="ECO:0000313" key="8">
    <source>
        <dbReference type="EMBL" id="MEZ0493205.1"/>
    </source>
</evidence>
<evidence type="ECO:0000256" key="1">
    <source>
        <dbReference type="ARBA" id="ARBA00004196"/>
    </source>
</evidence>
<keyword evidence="4" id="KW-0186">Copper</keyword>
<comment type="subcellular location">
    <subcellularLocation>
        <location evidence="1">Cell envelope</location>
    </subcellularLocation>
</comment>